<evidence type="ECO:0000313" key="3">
    <source>
        <dbReference type="Proteomes" id="UP001633002"/>
    </source>
</evidence>
<feature type="compositionally biased region" description="Basic and acidic residues" evidence="1">
    <location>
        <begin position="1"/>
        <end position="13"/>
    </location>
</feature>
<dbReference type="Proteomes" id="UP001633002">
    <property type="component" value="Unassembled WGS sequence"/>
</dbReference>
<organism evidence="2 3">
    <name type="scientific">Riccia sorocarpa</name>
    <dbReference type="NCBI Taxonomy" id="122646"/>
    <lineage>
        <taxon>Eukaryota</taxon>
        <taxon>Viridiplantae</taxon>
        <taxon>Streptophyta</taxon>
        <taxon>Embryophyta</taxon>
        <taxon>Marchantiophyta</taxon>
        <taxon>Marchantiopsida</taxon>
        <taxon>Marchantiidae</taxon>
        <taxon>Marchantiales</taxon>
        <taxon>Ricciaceae</taxon>
        <taxon>Riccia</taxon>
    </lineage>
</organism>
<evidence type="ECO:0000313" key="2">
    <source>
        <dbReference type="EMBL" id="KAL3676122.1"/>
    </source>
</evidence>
<dbReference type="AlphaFoldDB" id="A0ABD3GC23"/>
<feature type="compositionally biased region" description="Acidic residues" evidence="1">
    <location>
        <begin position="169"/>
        <end position="178"/>
    </location>
</feature>
<protein>
    <submittedName>
        <fullName evidence="2">Uncharacterized protein</fullName>
    </submittedName>
</protein>
<feature type="region of interest" description="Disordered" evidence="1">
    <location>
        <begin position="1"/>
        <end position="79"/>
    </location>
</feature>
<proteinExistence type="predicted"/>
<dbReference type="EMBL" id="JBJQOH010000008">
    <property type="protein sequence ID" value="KAL3676122.1"/>
    <property type="molecule type" value="Genomic_DNA"/>
</dbReference>
<gene>
    <name evidence="2" type="ORF">R1sor_026070</name>
</gene>
<comment type="caution">
    <text evidence="2">The sequence shown here is derived from an EMBL/GenBank/DDBJ whole genome shotgun (WGS) entry which is preliminary data.</text>
</comment>
<name>A0ABD3GC23_9MARC</name>
<accession>A0ABD3GC23</accession>
<evidence type="ECO:0000256" key="1">
    <source>
        <dbReference type="SAM" id="MobiDB-lite"/>
    </source>
</evidence>
<sequence>MIAEAREKQEKLDMQQQQALLTELEGKQQQLYRTSEPKEPKRHSNILEANEQKQLDPTHQPNEPKQSETRQPTVERKLIGTEDLIRSSAIIPIMPRETVRDVVRDLLQAGYAIGLEREQLTPAVQRQLAPLPPSPVQQEVPKLKQPKVEDRSPPGYIDLCRTGNKISDDEPYLEDGEDENRRAPAEDPGSSMVLNHSLDVDSNMIPIPNR</sequence>
<keyword evidence="3" id="KW-1185">Reference proteome</keyword>
<feature type="region of interest" description="Disordered" evidence="1">
    <location>
        <begin position="131"/>
        <end position="210"/>
    </location>
</feature>
<reference evidence="2 3" key="1">
    <citation type="submission" date="2024-09" db="EMBL/GenBank/DDBJ databases">
        <title>Chromosome-scale assembly of Riccia sorocarpa.</title>
        <authorList>
            <person name="Paukszto L."/>
        </authorList>
    </citation>
    <scope>NUCLEOTIDE SEQUENCE [LARGE SCALE GENOMIC DNA]</scope>
    <source>
        <strain evidence="2">LP-2024</strain>
        <tissue evidence="2">Aerial parts of the thallus</tissue>
    </source>
</reference>
<feature type="compositionally biased region" description="Basic and acidic residues" evidence="1">
    <location>
        <begin position="65"/>
        <end position="79"/>
    </location>
</feature>